<reference evidence="2 3" key="1">
    <citation type="submission" date="2019-09" db="EMBL/GenBank/DDBJ databases">
        <title>H2 Metabolism Revealed by Metagenomic Analysis in Subglacial Sediment of East Antarctica.</title>
        <authorList>
            <person name="Yang Z."/>
            <person name="Zhang Y."/>
            <person name="Lv Y."/>
            <person name="Yan W."/>
            <person name="Xiao X."/>
            <person name="Sun B."/>
            <person name="Ma H."/>
        </authorList>
    </citation>
    <scope>NUCLEOTIDE SEQUENCE [LARGE SCALE GENOMIC DNA]</scope>
    <source>
        <strain evidence="2">Bin2_2</strain>
    </source>
</reference>
<name>A0A7C9P487_9PROT</name>
<feature type="domain" description="RepB-like DNA primase" evidence="1">
    <location>
        <begin position="96"/>
        <end position="162"/>
    </location>
</feature>
<evidence type="ECO:0000259" key="1">
    <source>
        <dbReference type="Pfam" id="PF16793"/>
    </source>
</evidence>
<gene>
    <name evidence="2" type="ORF">GZ085_00355</name>
</gene>
<dbReference type="Gene3D" id="3.30.70.1790">
    <property type="entry name" value="RepB DNA-primase, N-terminal domain"/>
    <property type="match status" value="1"/>
</dbReference>
<dbReference type="Proteomes" id="UP000483432">
    <property type="component" value="Unassembled WGS sequence"/>
</dbReference>
<sequence length="274" mass="29493">MSYKENQMRATLEWFQGVGVGLFNFAILDDSGMIGHARPRDAIEVARSLGWASARNAGGCNVYMRPARIGLDGLSAAWPVIFFDDVAPKRALKIASKYQSMVIRTSPGNCHVWIACEDPLSEAQRAATQGELAPKINADKASTSGEHFGRAPGFKNQKRGGAWVEVLQTTRNCARLDGLSIAGKRADAGGLHTYSPSGGRVARSGGESESDFGFAAGRLSWACEAGRDIESERQFVIRKIAERALARGKRGTERAAYLYALLTTNAAALRIGLS</sequence>
<dbReference type="AlphaFoldDB" id="A0A7C9P487"/>
<proteinExistence type="predicted"/>
<evidence type="ECO:0000313" key="2">
    <source>
        <dbReference type="EMBL" id="NDP46843.1"/>
    </source>
</evidence>
<dbReference type="Pfam" id="PF16793">
    <property type="entry name" value="RepB_primase"/>
    <property type="match status" value="1"/>
</dbReference>
<dbReference type="InterPro" id="IPR039459">
    <property type="entry name" value="RepB-like_DNA_primase_dom"/>
</dbReference>
<dbReference type="EMBL" id="JAAFGW010000003">
    <property type="protein sequence ID" value="NDP46843.1"/>
    <property type="molecule type" value="Genomic_DNA"/>
</dbReference>
<protein>
    <recommendedName>
        <fullName evidence="1">RepB-like DNA primase domain-containing protein</fullName>
    </recommendedName>
</protein>
<organism evidence="2 3">
    <name type="scientific">Sulfuriferula multivorans</name>
    <dbReference type="NCBI Taxonomy" id="1559896"/>
    <lineage>
        <taxon>Bacteria</taxon>
        <taxon>Pseudomonadati</taxon>
        <taxon>Pseudomonadota</taxon>
        <taxon>Betaproteobacteria</taxon>
        <taxon>Nitrosomonadales</taxon>
        <taxon>Sulfuricellaceae</taxon>
        <taxon>Sulfuriferula</taxon>
    </lineage>
</organism>
<evidence type="ECO:0000313" key="3">
    <source>
        <dbReference type="Proteomes" id="UP000483432"/>
    </source>
</evidence>
<accession>A0A7C9P487</accession>
<comment type="caution">
    <text evidence="2">The sequence shown here is derived from an EMBL/GenBank/DDBJ whole genome shotgun (WGS) entry which is preliminary data.</text>
</comment>